<organism evidence="2 3">
    <name type="scientific">Kwoniella europaea PYCC6329</name>
    <dbReference type="NCBI Taxonomy" id="1423913"/>
    <lineage>
        <taxon>Eukaryota</taxon>
        <taxon>Fungi</taxon>
        <taxon>Dikarya</taxon>
        <taxon>Basidiomycota</taxon>
        <taxon>Agaricomycotina</taxon>
        <taxon>Tremellomycetes</taxon>
        <taxon>Tremellales</taxon>
        <taxon>Cryptococcaceae</taxon>
        <taxon>Kwoniella</taxon>
    </lineage>
</organism>
<feature type="region of interest" description="Disordered" evidence="1">
    <location>
        <begin position="346"/>
        <end position="462"/>
    </location>
</feature>
<dbReference type="EMBL" id="CP144089">
    <property type="protein sequence ID" value="WWD05791.1"/>
    <property type="molecule type" value="Genomic_DNA"/>
</dbReference>
<keyword evidence="3" id="KW-1185">Reference proteome</keyword>
<dbReference type="AlphaFoldDB" id="A0AAX4KHF0"/>
<proteinExistence type="predicted"/>
<feature type="compositionally biased region" description="Basic and acidic residues" evidence="1">
    <location>
        <begin position="242"/>
        <end position="256"/>
    </location>
</feature>
<dbReference type="RefSeq" id="XP_066083758.1">
    <property type="nucleotide sequence ID" value="XM_066227661.1"/>
</dbReference>
<dbReference type="KEGG" id="ker:91102676"/>
<accession>A0AAX4KHF0</accession>
<name>A0AAX4KHF0_9TREE</name>
<feature type="compositionally biased region" description="Basic and acidic residues" evidence="1">
    <location>
        <begin position="442"/>
        <end position="456"/>
    </location>
</feature>
<sequence length="462" mass="51642">MTSPIPQPSTAASPDLILQALRAHLMPHPILAYLPTVLNLFAHLQLLSDKIQSEAIRALTIHVKLVKRLNKEGCHPQEQVCGGALNEREGNDVVSVKKRREEAKGRMLAFSLEFRKHHIATLLSTPKIPFGQVEKIIESYFPKLQGDNNRIVKEHPALYIRCMASEQIPVFDHYGKVVRGWYERAKSLKAEDKPPLSYVDLYPDDRVNGKTKQDSLCKNILREAAKVLEDMEVLRDIFENDDNRKGYQSEGDKSVSESRSWGNIGEVNLDEPDGEKDDAGRRFTKAEKGKGKAVDSNLGQSEEITVPTLPPKFSIPTAFPKKSIRPSTPPLIRVRETTKPLAKTFTEFTPSSNCKPPQQERSHEAIDLTDDSSRTAPPSARSYHSSQLHSDDMRKTLPSTLVIPNVTPSSPNIVTKKRPRQSYPLTGPDYTAPAPKVGGSAGKEKLRPFENSELPRAKRTKV</sequence>
<feature type="region of interest" description="Disordered" evidence="1">
    <location>
        <begin position="242"/>
        <end position="279"/>
    </location>
</feature>
<protein>
    <submittedName>
        <fullName evidence="2">Uncharacterized protein</fullName>
    </submittedName>
</protein>
<evidence type="ECO:0000256" key="1">
    <source>
        <dbReference type="SAM" id="MobiDB-lite"/>
    </source>
</evidence>
<evidence type="ECO:0000313" key="2">
    <source>
        <dbReference type="EMBL" id="WWD05791.1"/>
    </source>
</evidence>
<dbReference type="Proteomes" id="UP001358614">
    <property type="component" value="Chromosome 1"/>
</dbReference>
<dbReference type="GeneID" id="91102676"/>
<feature type="compositionally biased region" description="Polar residues" evidence="1">
    <location>
        <begin position="346"/>
        <end position="356"/>
    </location>
</feature>
<gene>
    <name evidence="2" type="ORF">V865_003874</name>
</gene>
<evidence type="ECO:0000313" key="3">
    <source>
        <dbReference type="Proteomes" id="UP001358614"/>
    </source>
</evidence>
<reference evidence="2 3" key="1">
    <citation type="submission" date="2024-01" db="EMBL/GenBank/DDBJ databases">
        <title>Comparative genomics of Cryptococcus and Kwoniella reveals pathogenesis evolution and contrasting modes of karyotype evolution via chromosome fusion or intercentromeric recombination.</title>
        <authorList>
            <person name="Coelho M.A."/>
            <person name="David-Palma M."/>
            <person name="Shea T."/>
            <person name="Bowers K."/>
            <person name="McGinley-Smith S."/>
            <person name="Mohammad A.W."/>
            <person name="Gnirke A."/>
            <person name="Yurkov A.M."/>
            <person name="Nowrousian M."/>
            <person name="Sun S."/>
            <person name="Cuomo C.A."/>
            <person name="Heitman J."/>
        </authorList>
    </citation>
    <scope>NUCLEOTIDE SEQUENCE [LARGE SCALE GENOMIC DNA]</scope>
    <source>
        <strain evidence="2 3">PYCC6329</strain>
    </source>
</reference>